<name>G3UEP9_LOXAF</name>
<dbReference type="InterPro" id="IPR050657">
    <property type="entry name" value="Ankyrin_repeat_domain"/>
</dbReference>
<dbReference type="Proteomes" id="UP000007646">
    <property type="component" value="Unassembled WGS sequence"/>
</dbReference>
<keyword evidence="1 2" id="KW-0175">Coiled coil</keyword>
<sequence length="243" mass="29083">DSVSLLKIQDAILSYERLVELKKKHCELLTGKIKKMENKVSGLQKELSETKEIKSQLEHQKVEWERELCSLRFTLKQEEEKRRNADMLYEKIRDQLRRKEEQYSKEVEMKQQLELSLRTLDVELRAVRNNLNQVSNSHEKEKDLLHKNHMLQDEIAMLTLEIDTLKNQNQEKEKKYSDDIEIVKEKNDDLQKTLKQNEETLTKTIFQYSGQLNVLTAENTMLNSKWENEKQNKERLETEVESY</sequence>
<dbReference type="PANTHER" id="PTHR24147">
    <property type="entry name" value="ANKYRIN REPEAT DOMAIN 36-RELATED"/>
    <property type="match status" value="1"/>
</dbReference>
<dbReference type="InterPro" id="IPR039497">
    <property type="entry name" value="CC144C-like_CC_dom"/>
</dbReference>
<feature type="coiled-coil region" evidence="2">
    <location>
        <begin position="26"/>
        <end position="239"/>
    </location>
</feature>
<gene>
    <name evidence="4" type="primary">ANKRD26</name>
</gene>
<dbReference type="GeneTree" id="ENSGT00940000162459"/>
<evidence type="ECO:0000313" key="4">
    <source>
        <dbReference type="Ensembl" id="ENSLAFP00000026307.1"/>
    </source>
</evidence>
<reference evidence="4 5" key="1">
    <citation type="submission" date="2009-06" db="EMBL/GenBank/DDBJ databases">
        <title>The Genome Sequence of Loxodonta africana (African elephant).</title>
        <authorList>
            <person name="Di Palma F."/>
            <person name="Heiman D."/>
            <person name="Young S."/>
            <person name="Johnson J."/>
            <person name="Lander E.S."/>
            <person name="Lindblad-Toh K."/>
        </authorList>
    </citation>
    <scope>NUCLEOTIDE SEQUENCE [LARGE SCALE GENOMIC DNA]</scope>
    <source>
        <strain evidence="4 5">Isolate ISIS603380</strain>
    </source>
</reference>
<evidence type="ECO:0000313" key="5">
    <source>
        <dbReference type="Proteomes" id="UP000007646"/>
    </source>
</evidence>
<evidence type="ECO:0000259" key="3">
    <source>
        <dbReference type="Pfam" id="PF14915"/>
    </source>
</evidence>
<dbReference type="HOGENOM" id="CLU_1144840_0_0_1"/>
<accession>G3UEP9</accession>
<proteinExistence type="predicted"/>
<reference evidence="4" key="3">
    <citation type="submission" date="2025-09" db="UniProtKB">
        <authorList>
            <consortium name="Ensembl"/>
        </authorList>
    </citation>
    <scope>IDENTIFICATION</scope>
    <source>
        <strain evidence="4">Isolate ISIS603380</strain>
    </source>
</reference>
<organism evidence="4 5">
    <name type="scientific">Loxodonta africana</name>
    <name type="common">African elephant</name>
    <dbReference type="NCBI Taxonomy" id="9785"/>
    <lineage>
        <taxon>Eukaryota</taxon>
        <taxon>Metazoa</taxon>
        <taxon>Chordata</taxon>
        <taxon>Craniata</taxon>
        <taxon>Vertebrata</taxon>
        <taxon>Euteleostomi</taxon>
        <taxon>Mammalia</taxon>
        <taxon>Eutheria</taxon>
        <taxon>Afrotheria</taxon>
        <taxon>Proboscidea</taxon>
        <taxon>Elephantidae</taxon>
        <taxon>Loxodonta</taxon>
    </lineage>
</organism>
<feature type="domain" description="CCDC144C-like coiled-coil" evidence="3">
    <location>
        <begin position="133"/>
        <end position="243"/>
    </location>
</feature>
<dbReference type="Pfam" id="PF14915">
    <property type="entry name" value="CCDC144C"/>
    <property type="match status" value="1"/>
</dbReference>
<dbReference type="Ensembl" id="ENSLAFT00000035625.1">
    <property type="protein sequence ID" value="ENSLAFP00000026307.1"/>
    <property type="gene ID" value="ENSLAFG00000011946.3"/>
</dbReference>
<evidence type="ECO:0000256" key="2">
    <source>
        <dbReference type="SAM" id="Coils"/>
    </source>
</evidence>
<protein>
    <submittedName>
        <fullName evidence="4">Ankyrin repeat domain containing 26</fullName>
    </submittedName>
</protein>
<keyword evidence="5" id="KW-1185">Reference proteome</keyword>
<dbReference type="AlphaFoldDB" id="G3UEP9"/>
<reference evidence="4" key="2">
    <citation type="submission" date="2025-08" db="UniProtKB">
        <authorList>
            <consortium name="Ensembl"/>
        </authorList>
    </citation>
    <scope>IDENTIFICATION</scope>
    <source>
        <strain evidence="4">Isolate ISIS603380</strain>
    </source>
</reference>
<evidence type="ECO:0000256" key="1">
    <source>
        <dbReference type="ARBA" id="ARBA00023054"/>
    </source>
</evidence>
<dbReference type="PANTHER" id="PTHR24147:SF60">
    <property type="entry name" value="ANKYRIN REPEAT DOMAIN-CONTAINING PROTEIN 26-RELATED"/>
    <property type="match status" value="1"/>
</dbReference>